<dbReference type="InterPro" id="IPR036649">
    <property type="entry name" value="Pyrophosphatase_sf"/>
</dbReference>
<dbReference type="SUPFAM" id="SSF50324">
    <property type="entry name" value="Inorganic pyrophosphatase"/>
    <property type="match status" value="1"/>
</dbReference>
<evidence type="ECO:0000256" key="3">
    <source>
        <dbReference type="ARBA" id="ARBA00012146"/>
    </source>
</evidence>
<name>A0ABR0KJF2_9EURO</name>
<dbReference type="EMBL" id="JAVRRG010000021">
    <property type="protein sequence ID" value="KAK5096736.1"/>
    <property type="molecule type" value="Genomic_DNA"/>
</dbReference>
<keyword evidence="6" id="KW-0460">Magnesium</keyword>
<feature type="chain" id="PRO_5046538871" description="inorganic diphosphatase" evidence="7">
    <location>
        <begin position="20"/>
        <end position="339"/>
    </location>
</feature>
<protein>
    <recommendedName>
        <fullName evidence="3">inorganic diphosphatase</fullName>
        <ecNumber evidence="3">3.6.1.1</ecNumber>
    </recommendedName>
</protein>
<keyword evidence="4" id="KW-0479">Metal-binding</keyword>
<dbReference type="Pfam" id="PF00719">
    <property type="entry name" value="Pyrophosphatase"/>
    <property type="match status" value="1"/>
</dbReference>
<dbReference type="EC" id="3.6.1.1" evidence="3"/>
<gene>
    <name evidence="8" type="ORF">LTR24_002498</name>
</gene>
<evidence type="ECO:0000256" key="6">
    <source>
        <dbReference type="ARBA" id="ARBA00022842"/>
    </source>
</evidence>
<evidence type="ECO:0000313" key="8">
    <source>
        <dbReference type="EMBL" id="KAK5096736.1"/>
    </source>
</evidence>
<proteinExistence type="inferred from homology"/>
<comment type="similarity">
    <text evidence="2">Belongs to the PPase family.</text>
</comment>
<evidence type="ECO:0000256" key="1">
    <source>
        <dbReference type="ARBA" id="ARBA00001946"/>
    </source>
</evidence>
<comment type="caution">
    <text evidence="8">The sequence shown here is derived from an EMBL/GenBank/DDBJ whole genome shotgun (WGS) entry which is preliminary data.</text>
</comment>
<sequence>MRYQYLASALGALLATSSAAPLSEPTTASDTNGDKYSLTEVGARNTLDWRIYLNKDGSPASFWHDVPLYPDSGNSSVINFVVEIPRWTDAKIEIKRDEPLNPIFHDDSDGEVRFVESIWPHKSYPFLYGSIPQTWESPNFNHSFTDFPGDNDPMDAFDIGNDIGYVGQIKQVKVLGALALNDGGETDWKVIVLDVNDPLAPFVESVDDLEEYRPGVAEAYRQWYLYYKVARGDGVLEIVGEEYQDASFAARTIEESHGFWRELVAGEVDSNEISYNQTSLPEFANSFVETVSTYDAFDIPRESSIEAAAEKPDEYDHWYYLDDEYELIVLPGEEVGDDD</sequence>
<dbReference type="Gene3D" id="3.90.80.10">
    <property type="entry name" value="Inorganic pyrophosphatase"/>
    <property type="match status" value="1"/>
</dbReference>
<dbReference type="PANTHER" id="PTHR10286">
    <property type="entry name" value="INORGANIC PYROPHOSPHATASE"/>
    <property type="match status" value="1"/>
</dbReference>
<evidence type="ECO:0000256" key="4">
    <source>
        <dbReference type="ARBA" id="ARBA00022723"/>
    </source>
</evidence>
<evidence type="ECO:0000313" key="9">
    <source>
        <dbReference type="Proteomes" id="UP001345013"/>
    </source>
</evidence>
<reference evidence="8 9" key="1">
    <citation type="submission" date="2023-08" db="EMBL/GenBank/DDBJ databases">
        <title>Black Yeasts Isolated from many extreme environments.</title>
        <authorList>
            <person name="Coleine C."/>
            <person name="Stajich J.E."/>
            <person name="Selbmann L."/>
        </authorList>
    </citation>
    <scope>NUCLEOTIDE SEQUENCE [LARGE SCALE GENOMIC DNA]</scope>
    <source>
        <strain evidence="8 9">CCFEE 5885</strain>
    </source>
</reference>
<keyword evidence="9" id="KW-1185">Reference proteome</keyword>
<dbReference type="InterPro" id="IPR008162">
    <property type="entry name" value="Pyrophosphatase"/>
</dbReference>
<keyword evidence="7" id="KW-0732">Signal</keyword>
<evidence type="ECO:0000256" key="2">
    <source>
        <dbReference type="ARBA" id="ARBA00006220"/>
    </source>
</evidence>
<comment type="cofactor">
    <cofactor evidence="1">
        <name>Mg(2+)</name>
        <dbReference type="ChEBI" id="CHEBI:18420"/>
    </cofactor>
</comment>
<organism evidence="8 9">
    <name type="scientific">Lithohypha guttulata</name>
    <dbReference type="NCBI Taxonomy" id="1690604"/>
    <lineage>
        <taxon>Eukaryota</taxon>
        <taxon>Fungi</taxon>
        <taxon>Dikarya</taxon>
        <taxon>Ascomycota</taxon>
        <taxon>Pezizomycotina</taxon>
        <taxon>Eurotiomycetes</taxon>
        <taxon>Chaetothyriomycetidae</taxon>
        <taxon>Chaetothyriales</taxon>
        <taxon>Trichomeriaceae</taxon>
        <taxon>Lithohypha</taxon>
    </lineage>
</organism>
<feature type="signal peptide" evidence="7">
    <location>
        <begin position="1"/>
        <end position="19"/>
    </location>
</feature>
<dbReference type="Proteomes" id="UP001345013">
    <property type="component" value="Unassembled WGS sequence"/>
</dbReference>
<keyword evidence="5" id="KW-0378">Hydrolase</keyword>
<dbReference type="PROSITE" id="PS00387">
    <property type="entry name" value="PPASE"/>
    <property type="match status" value="1"/>
</dbReference>
<evidence type="ECO:0000256" key="7">
    <source>
        <dbReference type="SAM" id="SignalP"/>
    </source>
</evidence>
<dbReference type="CDD" id="cd00412">
    <property type="entry name" value="pyrophosphatase"/>
    <property type="match status" value="1"/>
</dbReference>
<accession>A0ABR0KJF2</accession>
<evidence type="ECO:0000256" key="5">
    <source>
        <dbReference type="ARBA" id="ARBA00022801"/>
    </source>
</evidence>